<accession>A0A9W8BF51</accession>
<dbReference type="InterPro" id="IPR051345">
    <property type="entry name" value="Importin_beta-like_NTR"/>
</dbReference>
<dbReference type="OrthoDB" id="2016913at2759"/>
<keyword evidence="6" id="KW-1185">Reference proteome</keyword>
<evidence type="ECO:0000256" key="1">
    <source>
        <dbReference type="ARBA" id="ARBA00004123"/>
    </source>
</evidence>
<keyword evidence="4" id="KW-0539">Nucleus</keyword>
<sequence>MSEAGRWRGVLAAAVEAIAAGAAAAGKSSGSAGRVIVDLVAQFPDEVQRTARGQAQRGAAVQEARDAAAAAVAMLAGVVGAGDGAVADYAAAVGQDAAWRVRAWRGILQWLHFGLAGDAAFERLLGGSLRALERLAARADSDSDEVAAAAAAVEDMVGNTRVAAQYARTVGGLALERLGAGWLGAAVQRCAAARDDEGAMAWASVAVAFGETYTELLLARLGSAPAQQIVQVMLAITAFPGTHGFDEGASDQPLNFWYLLQEAATDAGADAVAAVRPVFAQVVRAVVAKSAYPAAWARGGRDERERFGAFRREAADALLNAYYVLRDDMVDALAADAAHALAQATPDAWRDAEALLFALRSIGEAAGAGGCAALARLLSRDAIERLLQPVVAAGAGAWGLATLQSAVVALLGAYAEWWRAQDDALPAAVACVAAALALPATAAPAAAALRRICDACGEQLRGAAPALVRVACDALAAAVAPREQQRIVEAVAEVAAPALCVAPLAAAAVARLHASIAALEAAAPGAPAAVAASLRVVEALARGLQGDEDADADALRLAARVADSVAEPREALAALMARAVDVRVWPRDAGSGVADVDDAVAEALLGVVGATARRVPHALALDGVAFVAHAWDAAVARGSALGPRWADQSAPFLACATQLVPVAPDADALAALVARVVADVCAGLAASHASLPAAIEQQPVVCEAVFGLAERALAVRPAALPPCAAQRLACLAEHALAVPTRLALRPPAHFLAALARHAAAAAADPASAMPALWLQHGAACLRATLAAIGATHPRSLLPALAELLLAMLRHHPAPVRLWLLDLLAAPAFPSPHADADAKRLFAQQLLATRSLARVKAVVADFALKCRNMQGVDYAS</sequence>
<dbReference type="Pfam" id="PF18806">
    <property type="entry name" value="Importin_rep_3"/>
    <property type="match status" value="1"/>
</dbReference>
<evidence type="ECO:0000256" key="2">
    <source>
        <dbReference type="ARBA" id="ARBA00007991"/>
    </source>
</evidence>
<evidence type="ECO:0000313" key="5">
    <source>
        <dbReference type="EMBL" id="KAJ1998533.1"/>
    </source>
</evidence>
<dbReference type="EMBL" id="JANBQF010000936">
    <property type="protein sequence ID" value="KAJ1998533.1"/>
    <property type="molecule type" value="Genomic_DNA"/>
</dbReference>
<dbReference type="PANTHER" id="PTHR12363">
    <property type="entry name" value="TRANSPORTIN 3 AND IMPORTIN 13"/>
    <property type="match status" value="1"/>
</dbReference>
<dbReference type="AlphaFoldDB" id="A0A9W8BF51"/>
<evidence type="ECO:0000313" key="6">
    <source>
        <dbReference type="Proteomes" id="UP001150907"/>
    </source>
</evidence>
<dbReference type="InterPro" id="IPR040520">
    <property type="entry name" value="Importin_rep_3"/>
</dbReference>
<keyword evidence="3" id="KW-0813">Transport</keyword>
<dbReference type="Gene3D" id="1.25.10.10">
    <property type="entry name" value="Leucine-rich Repeat Variant"/>
    <property type="match status" value="1"/>
</dbReference>
<evidence type="ECO:0000256" key="3">
    <source>
        <dbReference type="ARBA" id="ARBA00022448"/>
    </source>
</evidence>
<comment type="similarity">
    <text evidence="2">Belongs to the importin beta family.</text>
</comment>
<dbReference type="InterPro" id="IPR011989">
    <property type="entry name" value="ARM-like"/>
</dbReference>
<dbReference type="InterPro" id="IPR016024">
    <property type="entry name" value="ARM-type_fold"/>
</dbReference>
<proteinExistence type="inferred from homology"/>
<dbReference type="GO" id="GO:0005634">
    <property type="term" value="C:nucleus"/>
    <property type="evidence" value="ECO:0007669"/>
    <property type="project" value="UniProtKB-SubCell"/>
</dbReference>
<name>A0A9W8BF51_9FUNG</name>
<protein>
    <submittedName>
        <fullName evidence="5">Uncharacterized protein</fullName>
    </submittedName>
</protein>
<dbReference type="PANTHER" id="PTHR12363:SF33">
    <property type="entry name" value="IMPORTIN-13"/>
    <property type="match status" value="1"/>
</dbReference>
<comment type="subcellular location">
    <subcellularLocation>
        <location evidence="1">Nucleus</location>
    </subcellularLocation>
</comment>
<dbReference type="Proteomes" id="UP001150907">
    <property type="component" value="Unassembled WGS sequence"/>
</dbReference>
<organism evidence="5 6">
    <name type="scientific">Coemansia thaxteri</name>
    <dbReference type="NCBI Taxonomy" id="2663907"/>
    <lineage>
        <taxon>Eukaryota</taxon>
        <taxon>Fungi</taxon>
        <taxon>Fungi incertae sedis</taxon>
        <taxon>Zoopagomycota</taxon>
        <taxon>Kickxellomycotina</taxon>
        <taxon>Kickxellomycetes</taxon>
        <taxon>Kickxellales</taxon>
        <taxon>Kickxellaceae</taxon>
        <taxon>Coemansia</taxon>
    </lineage>
</organism>
<dbReference type="GO" id="GO:0005737">
    <property type="term" value="C:cytoplasm"/>
    <property type="evidence" value="ECO:0007669"/>
    <property type="project" value="TreeGrafter"/>
</dbReference>
<gene>
    <name evidence="5" type="ORF">H4R26_005422</name>
</gene>
<comment type="caution">
    <text evidence="5">The sequence shown here is derived from an EMBL/GenBank/DDBJ whole genome shotgun (WGS) entry which is preliminary data.</text>
</comment>
<evidence type="ECO:0000256" key="4">
    <source>
        <dbReference type="ARBA" id="ARBA00023242"/>
    </source>
</evidence>
<dbReference type="GO" id="GO:0006606">
    <property type="term" value="P:protein import into nucleus"/>
    <property type="evidence" value="ECO:0007669"/>
    <property type="project" value="TreeGrafter"/>
</dbReference>
<dbReference type="SUPFAM" id="SSF48371">
    <property type="entry name" value="ARM repeat"/>
    <property type="match status" value="1"/>
</dbReference>
<reference evidence="5" key="1">
    <citation type="submission" date="2022-07" db="EMBL/GenBank/DDBJ databases">
        <title>Phylogenomic reconstructions and comparative analyses of Kickxellomycotina fungi.</title>
        <authorList>
            <person name="Reynolds N.K."/>
            <person name="Stajich J.E."/>
            <person name="Barry K."/>
            <person name="Grigoriev I.V."/>
            <person name="Crous P."/>
            <person name="Smith M.E."/>
        </authorList>
    </citation>
    <scope>NUCLEOTIDE SEQUENCE</scope>
    <source>
        <strain evidence="5">IMI 214461</strain>
    </source>
</reference>